<name>A0A292YIV1_9BACL</name>
<dbReference type="GO" id="GO:0046914">
    <property type="term" value="F:transition metal ion binding"/>
    <property type="evidence" value="ECO:0007669"/>
    <property type="project" value="InterPro"/>
</dbReference>
<sequence>MFLADIQFGTKVLIANLDQATELVRKRLNDFGILEGMEVCVTRSLPFGGPITIESNGQRVGIRRRDARLIEVVQCG</sequence>
<feature type="domain" description="Ferrous iron transporter FeoA-like" evidence="2">
    <location>
        <begin position="1"/>
        <end position="74"/>
    </location>
</feature>
<dbReference type="InterPro" id="IPR007167">
    <property type="entry name" value="Fe-transptr_FeoA-like"/>
</dbReference>
<evidence type="ECO:0000256" key="1">
    <source>
        <dbReference type="ARBA" id="ARBA00023004"/>
    </source>
</evidence>
<dbReference type="PANTHER" id="PTHR42954:SF1">
    <property type="entry name" value="FERROUS IRON TRANSPORTER FEOA DOMAIN-CONTAINING PROTEIN"/>
    <property type="match status" value="1"/>
</dbReference>
<accession>A0A292YIV1</accession>
<dbReference type="Pfam" id="PF04023">
    <property type="entry name" value="FeoA"/>
    <property type="match status" value="1"/>
</dbReference>
<dbReference type="AlphaFoldDB" id="A0A292YIV1"/>
<dbReference type="InterPro" id="IPR008988">
    <property type="entry name" value="Transcriptional_repressor_C"/>
</dbReference>
<dbReference type="EMBL" id="BDUF01000033">
    <property type="protein sequence ID" value="GAX89868.1"/>
    <property type="molecule type" value="Genomic_DNA"/>
</dbReference>
<protein>
    <submittedName>
        <fullName evidence="3">Iron transporter FeoA</fullName>
    </submittedName>
</protein>
<evidence type="ECO:0000313" key="3">
    <source>
        <dbReference type="EMBL" id="GAX89868.1"/>
    </source>
</evidence>
<organism evidence="3 4">
    <name type="scientific">Effusibacillus lacus</name>
    <dbReference type="NCBI Taxonomy" id="1348429"/>
    <lineage>
        <taxon>Bacteria</taxon>
        <taxon>Bacillati</taxon>
        <taxon>Bacillota</taxon>
        <taxon>Bacilli</taxon>
        <taxon>Bacillales</taxon>
        <taxon>Alicyclobacillaceae</taxon>
        <taxon>Effusibacillus</taxon>
    </lineage>
</organism>
<keyword evidence="4" id="KW-1185">Reference proteome</keyword>
<dbReference type="InterPro" id="IPR038157">
    <property type="entry name" value="FeoA_core_dom"/>
</dbReference>
<dbReference type="Gene3D" id="2.30.30.90">
    <property type="match status" value="1"/>
</dbReference>
<dbReference type="SMART" id="SM00899">
    <property type="entry name" value="FeoA"/>
    <property type="match status" value="1"/>
</dbReference>
<dbReference type="RefSeq" id="WP_096181567.1">
    <property type="nucleotide sequence ID" value="NZ_BDUF01000033.1"/>
</dbReference>
<dbReference type="InterPro" id="IPR052713">
    <property type="entry name" value="FeoA"/>
</dbReference>
<reference evidence="4" key="1">
    <citation type="submission" date="2017-07" db="EMBL/GenBank/DDBJ databases">
        <title>Draft genome sequence of Effusibacillus lacus strain skLN1.</title>
        <authorList>
            <person name="Watanabe M."/>
            <person name="Kojima H."/>
            <person name="Fukui M."/>
        </authorList>
    </citation>
    <scope>NUCLEOTIDE SEQUENCE [LARGE SCALE GENOMIC DNA]</scope>
    <source>
        <strain evidence="4">skLN1</strain>
    </source>
</reference>
<dbReference type="PANTHER" id="PTHR42954">
    <property type="entry name" value="FE(2+) TRANSPORT PROTEIN A"/>
    <property type="match status" value="1"/>
</dbReference>
<dbReference type="Proteomes" id="UP000217785">
    <property type="component" value="Unassembled WGS sequence"/>
</dbReference>
<evidence type="ECO:0000313" key="4">
    <source>
        <dbReference type="Proteomes" id="UP000217785"/>
    </source>
</evidence>
<gene>
    <name evidence="3" type="ORF">EFBL_1493</name>
</gene>
<keyword evidence="1" id="KW-0408">Iron</keyword>
<dbReference type="SUPFAM" id="SSF50037">
    <property type="entry name" value="C-terminal domain of transcriptional repressors"/>
    <property type="match status" value="1"/>
</dbReference>
<comment type="caution">
    <text evidence="3">The sequence shown here is derived from an EMBL/GenBank/DDBJ whole genome shotgun (WGS) entry which is preliminary data.</text>
</comment>
<dbReference type="OrthoDB" id="9811076at2"/>
<proteinExistence type="predicted"/>
<evidence type="ECO:0000259" key="2">
    <source>
        <dbReference type="SMART" id="SM00899"/>
    </source>
</evidence>